<accession>A0A433B9G6</accession>
<evidence type="ECO:0000256" key="1">
    <source>
        <dbReference type="ARBA" id="ARBA00005536"/>
    </source>
</evidence>
<dbReference type="EMBL" id="RBNI01015563">
    <property type="protein sequence ID" value="RUP14506.1"/>
    <property type="molecule type" value="Genomic_DNA"/>
</dbReference>
<reference evidence="3 4" key="1">
    <citation type="journal article" date="2018" name="New Phytol.">
        <title>Phylogenomics of Endogonaceae and evolution of mycorrhizas within Mucoromycota.</title>
        <authorList>
            <person name="Chang Y."/>
            <person name="Desiro A."/>
            <person name="Na H."/>
            <person name="Sandor L."/>
            <person name="Lipzen A."/>
            <person name="Clum A."/>
            <person name="Barry K."/>
            <person name="Grigoriev I.V."/>
            <person name="Martin F.M."/>
            <person name="Stajich J.E."/>
            <person name="Smith M.E."/>
            <person name="Bonito G."/>
            <person name="Spatafora J.W."/>
        </authorList>
    </citation>
    <scope>NUCLEOTIDE SEQUENCE [LARGE SCALE GENOMIC DNA]</scope>
    <source>
        <strain evidence="3 4">GMNB39</strain>
    </source>
</reference>
<dbReference type="PANTHER" id="PTHR12161">
    <property type="entry name" value="IST1 FAMILY MEMBER"/>
    <property type="match status" value="1"/>
</dbReference>
<comment type="similarity">
    <text evidence="1">Belongs to the IST1 family.</text>
</comment>
<proteinExistence type="inferred from homology"/>
<dbReference type="OrthoDB" id="29853at2759"/>
<dbReference type="Proteomes" id="UP000268093">
    <property type="component" value="Unassembled WGS sequence"/>
</dbReference>
<sequence length="295" mass="33078">MAWLGATSADRPGDITRGSHPAYWSFVHSLPRRANLLPSTTILHPPAMIFNPTRLKVQLKLSINRLKMLQSKKSAQNQHQRREIAHLLEAGKEESARIRRGFPHGGHGDTRVVLRAVVGEVWAAGADEVSGLQGGYDYRMMVEGPQGGSSEHRLEVERELLDRNRIIFALPFFPRFLRITSNPSRLKELRPRDSRGRQHHHLFRPADGPSQRARLGTSGVVRDQLVAKFGKDFALAALENQNDVVNSRIISKLQINTPDPYLVTRYLEEIAKSYSVRWTSDGGADDDDDNGGLAE</sequence>
<dbReference type="InterPro" id="IPR042277">
    <property type="entry name" value="IST1-like"/>
</dbReference>
<dbReference type="Gene3D" id="1.20.1260.60">
    <property type="entry name" value="Vacuolar protein sorting-associated protein Ist1"/>
    <property type="match status" value="2"/>
</dbReference>
<dbReference type="GO" id="GO:0015031">
    <property type="term" value="P:protein transport"/>
    <property type="evidence" value="ECO:0007669"/>
    <property type="project" value="InterPro"/>
</dbReference>
<dbReference type="AlphaFoldDB" id="A0A433B9G6"/>
<keyword evidence="4" id="KW-1185">Reference proteome</keyword>
<protein>
    <submittedName>
        <fullName evidence="3">Uncharacterized protein</fullName>
    </submittedName>
</protein>
<evidence type="ECO:0000313" key="4">
    <source>
        <dbReference type="Proteomes" id="UP000268093"/>
    </source>
</evidence>
<organism evidence="3 4">
    <name type="scientific">Jimgerdemannia flammicorona</name>
    <dbReference type="NCBI Taxonomy" id="994334"/>
    <lineage>
        <taxon>Eukaryota</taxon>
        <taxon>Fungi</taxon>
        <taxon>Fungi incertae sedis</taxon>
        <taxon>Mucoromycota</taxon>
        <taxon>Mucoromycotina</taxon>
        <taxon>Endogonomycetes</taxon>
        <taxon>Endogonales</taxon>
        <taxon>Endogonaceae</taxon>
        <taxon>Jimgerdemannia</taxon>
    </lineage>
</organism>
<dbReference type="Pfam" id="PF03398">
    <property type="entry name" value="Ist1"/>
    <property type="match status" value="2"/>
</dbReference>
<name>A0A433B9G6_9FUNG</name>
<evidence type="ECO:0000256" key="2">
    <source>
        <dbReference type="SAM" id="MobiDB-lite"/>
    </source>
</evidence>
<comment type="caution">
    <text evidence="3">The sequence shown here is derived from an EMBL/GenBank/DDBJ whole genome shotgun (WGS) entry which is preliminary data.</text>
</comment>
<gene>
    <name evidence="3" type="ORF">BC936DRAFT_139661</name>
</gene>
<dbReference type="PANTHER" id="PTHR12161:SF5">
    <property type="entry name" value="IST1 HOMOLOG"/>
    <property type="match status" value="1"/>
</dbReference>
<evidence type="ECO:0000313" key="3">
    <source>
        <dbReference type="EMBL" id="RUP14506.1"/>
    </source>
</evidence>
<feature type="non-terminal residue" evidence="3">
    <location>
        <position position="295"/>
    </location>
</feature>
<feature type="region of interest" description="Disordered" evidence="2">
    <location>
        <begin position="188"/>
        <end position="214"/>
    </location>
</feature>
<dbReference type="InterPro" id="IPR005061">
    <property type="entry name" value="Ist1"/>
</dbReference>